<dbReference type="EMBL" id="LVVA01000005">
    <property type="protein sequence ID" value="KZR34912.1"/>
    <property type="molecule type" value="Genomic_DNA"/>
</dbReference>
<reference evidence="3" key="1">
    <citation type="submission" date="2016-03" db="EMBL/GenBank/DDBJ databases">
        <title>WGS of SAMN04393274.</title>
        <authorList>
            <person name="Adams M."/>
            <person name="Sutton G."/>
            <person name="Nelson K."/>
            <person name="Thaden J."/>
            <person name="Fowler V."/>
            <person name="Mccorrison J."/>
            <person name="Sanka R."/>
            <person name="Brinkac L."/>
            <person name="Nierman W."/>
        </authorList>
    </citation>
    <scope>NUCLEOTIDE SEQUENCE [LARGE SCALE GENOMIC DNA]</scope>
    <source>
        <strain evidence="3">GN06232</strain>
    </source>
</reference>
<keyword evidence="1" id="KW-0812">Transmembrane</keyword>
<comment type="caution">
    <text evidence="2">The sequence shown here is derived from an EMBL/GenBank/DDBJ whole genome shotgun (WGS) entry which is preliminary data.</text>
</comment>
<accession>A0ABR5YRL6</accession>
<organism evidence="2 3">
    <name type="scientific">Enterobacter genomosp. S</name>
    <dbReference type="NCBI Taxonomy" id="2364151"/>
    <lineage>
        <taxon>Bacteria</taxon>
        <taxon>Pseudomonadati</taxon>
        <taxon>Pseudomonadota</taxon>
        <taxon>Gammaproteobacteria</taxon>
        <taxon>Enterobacterales</taxon>
        <taxon>Enterobacteriaceae</taxon>
        <taxon>Enterobacter</taxon>
        <taxon>Enterobacter cloacae complex</taxon>
        <taxon>Enterobacter cloacae complex clade S</taxon>
    </lineage>
</organism>
<sequence length="59" mass="7126">MFLLIKYDLSIQLLYMAVIFIMKYYSELTDLLSRTCFLFLSMFRFTITFITLMQAMVCE</sequence>
<gene>
    <name evidence="2" type="ORF">A3466_17785</name>
</gene>
<evidence type="ECO:0000256" key="1">
    <source>
        <dbReference type="SAM" id="Phobius"/>
    </source>
</evidence>
<proteinExistence type="predicted"/>
<evidence type="ECO:0000313" key="3">
    <source>
        <dbReference type="Proteomes" id="UP000076880"/>
    </source>
</evidence>
<keyword evidence="3" id="KW-1185">Reference proteome</keyword>
<dbReference type="Proteomes" id="UP000076880">
    <property type="component" value="Unassembled WGS sequence"/>
</dbReference>
<keyword evidence="1" id="KW-1133">Transmembrane helix</keyword>
<feature type="transmembrane region" description="Helical" evidence="1">
    <location>
        <begin position="7"/>
        <end position="25"/>
    </location>
</feature>
<keyword evidence="1" id="KW-0472">Membrane</keyword>
<evidence type="ECO:0000313" key="2">
    <source>
        <dbReference type="EMBL" id="KZR34912.1"/>
    </source>
</evidence>
<feature type="transmembrane region" description="Helical" evidence="1">
    <location>
        <begin position="37"/>
        <end position="57"/>
    </location>
</feature>
<protein>
    <submittedName>
        <fullName evidence="2">Uncharacterized protein</fullName>
    </submittedName>
</protein>
<name>A0ABR5YRL6_9ENTR</name>